<comment type="caution">
    <text evidence="1">The sequence shown here is derived from an EMBL/GenBank/DDBJ whole genome shotgun (WGS) entry which is preliminary data.</text>
</comment>
<protein>
    <recommendedName>
        <fullName evidence="3">F-box domain-containing protein</fullName>
    </recommendedName>
</protein>
<gene>
    <name evidence="1" type="ORF">IM811_007939</name>
</gene>
<evidence type="ECO:0000313" key="1">
    <source>
        <dbReference type="EMBL" id="KAF9756995.1"/>
    </source>
</evidence>
<dbReference type="Proteomes" id="UP000616885">
    <property type="component" value="Unassembled WGS sequence"/>
</dbReference>
<name>A0A8H7NJ68_BIOOC</name>
<sequence>MSLEKLSPEVLQLILRFAHPSAHFSFALTSKTLYENSLNILERHRAADQKYAITSDIKPLNTIPDLLRSAYGSGADGIEAWHVRELEIWQDRSLWEEWTECDISTDGKISYQRDSSITSPFSLGEQRKILYNSPWGEALFLEGNEELFASAQREIRSGRDGFLKMLLIAGLPRLETLKFVKDGKERPASFIWLSKAMRQSIKTGIWPPGLQSLRKVYAGIAVDPESEGLAVPRGGIELARLLRLPNIEEIYFCDLDMVFPEYFDPELYERDPSHPEAGTKYDKMDYDDYWEMAEILAQRKTSTVKKLILDRVASFDNDAREIILGAPKSLESFVVRGIKNFRPTYDHPHTRFNQFLTIVTALSKHQNRSLRDLVVYEKEHIDGDPRHHLYSPPELKNFNHLQIVSVCLEDMIPTPTWTPNTTWSREVSLNRNDPNYPSLVQKFIEAFPTSISALAFCSTQASVSYTANKLDYLEDGLIAMIKSGTYTSLTDIYIDDLELHSLEPRTAVAFRKAIRVGLERGVKIHTLTNTQLSNHKQPVFPVMPDKYYLETGPFEFRSPKQVFNPLSGSWVKRSCHGCGACQACTRAYTQDAWTNFKAAEARSYD</sequence>
<dbReference type="AlphaFoldDB" id="A0A8H7NJ68"/>
<proteinExistence type="predicted"/>
<evidence type="ECO:0000313" key="2">
    <source>
        <dbReference type="Proteomes" id="UP000616885"/>
    </source>
</evidence>
<dbReference type="EMBL" id="JADCTT010000002">
    <property type="protein sequence ID" value="KAF9756995.1"/>
    <property type="molecule type" value="Genomic_DNA"/>
</dbReference>
<evidence type="ECO:0008006" key="3">
    <source>
        <dbReference type="Google" id="ProtNLM"/>
    </source>
</evidence>
<accession>A0A8H7NJ68</accession>
<reference evidence="1" key="1">
    <citation type="submission" date="2020-10" db="EMBL/GenBank/DDBJ databases">
        <title>High-Quality Genome Resource of Clonostachys rosea strain S41 by Oxford Nanopore Long-Read Sequencing.</title>
        <authorList>
            <person name="Wang H."/>
        </authorList>
    </citation>
    <scope>NUCLEOTIDE SEQUENCE</scope>
    <source>
        <strain evidence="1">S41</strain>
    </source>
</reference>
<organism evidence="1 2">
    <name type="scientific">Bionectria ochroleuca</name>
    <name type="common">Gliocladium roseum</name>
    <dbReference type="NCBI Taxonomy" id="29856"/>
    <lineage>
        <taxon>Eukaryota</taxon>
        <taxon>Fungi</taxon>
        <taxon>Dikarya</taxon>
        <taxon>Ascomycota</taxon>
        <taxon>Pezizomycotina</taxon>
        <taxon>Sordariomycetes</taxon>
        <taxon>Hypocreomycetidae</taxon>
        <taxon>Hypocreales</taxon>
        <taxon>Bionectriaceae</taxon>
        <taxon>Clonostachys</taxon>
    </lineage>
</organism>